<dbReference type="Proteomes" id="UP000653305">
    <property type="component" value="Unassembled WGS sequence"/>
</dbReference>
<evidence type="ECO:0000256" key="4">
    <source>
        <dbReference type="SAM" id="SignalP"/>
    </source>
</evidence>
<reference evidence="5" key="1">
    <citation type="submission" date="2020-07" db="EMBL/GenBank/DDBJ databases">
        <title>Ethylene signaling mediates host invasion by parasitic plants.</title>
        <authorList>
            <person name="Yoshida S."/>
        </authorList>
    </citation>
    <scope>NUCLEOTIDE SEQUENCE</scope>
    <source>
        <strain evidence="5">Okayama</strain>
    </source>
</reference>
<protein>
    <submittedName>
        <fullName evidence="5">Thaumatin-like protein</fullName>
    </submittedName>
</protein>
<dbReference type="PANTHER" id="PTHR31048">
    <property type="entry name" value="OS03G0233200 PROTEIN"/>
    <property type="match status" value="1"/>
</dbReference>
<feature type="chain" id="PRO_5032548891" evidence="4">
    <location>
        <begin position="23"/>
        <end position="389"/>
    </location>
</feature>
<dbReference type="SMART" id="SM00205">
    <property type="entry name" value="THN"/>
    <property type="match status" value="2"/>
</dbReference>
<evidence type="ECO:0000313" key="5">
    <source>
        <dbReference type="EMBL" id="GFP85324.1"/>
    </source>
</evidence>
<evidence type="ECO:0000313" key="6">
    <source>
        <dbReference type="Proteomes" id="UP000653305"/>
    </source>
</evidence>
<dbReference type="SUPFAM" id="SSF49870">
    <property type="entry name" value="Osmotin, thaumatin-like protein"/>
    <property type="match status" value="2"/>
</dbReference>
<keyword evidence="2 4" id="KW-0732">Signal</keyword>
<dbReference type="FunFam" id="2.60.110.10:FF:000003">
    <property type="entry name" value="Thaumatin I"/>
    <property type="match status" value="1"/>
</dbReference>
<dbReference type="AlphaFoldDB" id="A0A830BKY0"/>
<dbReference type="OrthoDB" id="430315at2759"/>
<dbReference type="PROSITE" id="PS51367">
    <property type="entry name" value="THAUMATIN_2"/>
    <property type="match status" value="2"/>
</dbReference>
<dbReference type="PRINTS" id="PR00347">
    <property type="entry name" value="THAUMATIN"/>
</dbReference>
<organism evidence="5 6">
    <name type="scientific">Phtheirospermum japonicum</name>
    <dbReference type="NCBI Taxonomy" id="374723"/>
    <lineage>
        <taxon>Eukaryota</taxon>
        <taxon>Viridiplantae</taxon>
        <taxon>Streptophyta</taxon>
        <taxon>Embryophyta</taxon>
        <taxon>Tracheophyta</taxon>
        <taxon>Spermatophyta</taxon>
        <taxon>Magnoliopsida</taxon>
        <taxon>eudicotyledons</taxon>
        <taxon>Gunneridae</taxon>
        <taxon>Pentapetalae</taxon>
        <taxon>asterids</taxon>
        <taxon>lamiids</taxon>
        <taxon>Lamiales</taxon>
        <taxon>Orobanchaceae</taxon>
        <taxon>Orobanchaceae incertae sedis</taxon>
        <taxon>Phtheirospermum</taxon>
    </lineage>
</organism>
<keyword evidence="3" id="KW-1015">Disulfide bond</keyword>
<comment type="similarity">
    <text evidence="1">Belongs to the thaumatin family.</text>
</comment>
<dbReference type="Gene3D" id="2.60.110.10">
    <property type="entry name" value="Thaumatin"/>
    <property type="match status" value="2"/>
</dbReference>
<dbReference type="Pfam" id="PF00314">
    <property type="entry name" value="Thaumatin"/>
    <property type="match status" value="3"/>
</dbReference>
<dbReference type="EMBL" id="BMAC01000103">
    <property type="protein sequence ID" value="GFP85324.1"/>
    <property type="molecule type" value="Genomic_DNA"/>
</dbReference>
<accession>A0A830BKY0</accession>
<evidence type="ECO:0000256" key="1">
    <source>
        <dbReference type="ARBA" id="ARBA00010607"/>
    </source>
</evidence>
<dbReference type="InterPro" id="IPR001938">
    <property type="entry name" value="Thaumatin"/>
</dbReference>
<keyword evidence="6" id="KW-1185">Reference proteome</keyword>
<dbReference type="PROSITE" id="PS00316">
    <property type="entry name" value="THAUMATIN_1"/>
    <property type="match status" value="2"/>
</dbReference>
<name>A0A830BKY0_9LAMI</name>
<gene>
    <name evidence="5" type="ORF">PHJA_000676100</name>
</gene>
<dbReference type="InterPro" id="IPR017949">
    <property type="entry name" value="Thaumatin_CS"/>
</dbReference>
<evidence type="ECO:0000256" key="3">
    <source>
        <dbReference type="ARBA" id="ARBA00023157"/>
    </source>
</evidence>
<sequence length="389" mass="42477">MNSIAKPIYLLIVLLSSTRAEAATFTVRNNCPITVWAAVVPGGGRRLDFGQTWTVNVSAGTTGQIWARTGCLFDREGQGRCQTGDCNGQLQCRQPFGAPPNTQAAYSLNRVNDQDFFVISLVNGFNVPMGFSPNIGSCTQGISTVFRTDQYCCDNSESNCGPTDFSRFFKDRCPNARTYPRDNQTNLFNCSGRANNYNVVFCPSILPGGGRRLGLGETWTVNVPASTTGRIWARTGCFFDRAGLGRCLTGDCKGLLQCRSNGAPPNTLAEYSLNQSDDMDFFDVSLVEGFNVPIGFSAISGSCQVIRCVANINGQCPRELRAPGGCNNPCTVYRTDQYCCNLSSNCGPTPYSRFFKGRCPNTRTYPRDDDTGLFTCDDGAHNYRVVFCP</sequence>
<dbReference type="InterPro" id="IPR037176">
    <property type="entry name" value="Osmotin/thaumatin-like_sf"/>
</dbReference>
<comment type="caution">
    <text evidence="5">The sequence shown here is derived from an EMBL/GenBank/DDBJ whole genome shotgun (WGS) entry which is preliminary data.</text>
</comment>
<evidence type="ECO:0000256" key="2">
    <source>
        <dbReference type="ARBA" id="ARBA00022729"/>
    </source>
</evidence>
<feature type="signal peptide" evidence="4">
    <location>
        <begin position="1"/>
        <end position="22"/>
    </location>
</feature>
<proteinExistence type="inferred from homology"/>